<keyword evidence="2" id="KW-1185">Reference proteome</keyword>
<dbReference type="RefSeq" id="WP_120192192.1">
    <property type="nucleotide sequence ID" value="NZ_RAPK01000007.1"/>
</dbReference>
<reference evidence="1 2" key="1">
    <citation type="submission" date="2018-09" db="EMBL/GenBank/DDBJ databases">
        <title>Genomic Encyclopedia of Archaeal and Bacterial Type Strains, Phase II (KMG-II): from individual species to whole genera.</title>
        <authorList>
            <person name="Goeker M."/>
        </authorList>
    </citation>
    <scope>NUCLEOTIDE SEQUENCE [LARGE SCALE GENOMIC DNA]</scope>
    <source>
        <strain evidence="1 2">DSM 17008</strain>
    </source>
</reference>
<dbReference type="InterPro" id="IPR007536">
    <property type="entry name" value="16SrRNA_methylTrfase_J"/>
</dbReference>
<dbReference type="EMBL" id="RAPK01000007">
    <property type="protein sequence ID" value="RKD75304.1"/>
    <property type="molecule type" value="Genomic_DNA"/>
</dbReference>
<evidence type="ECO:0000313" key="1">
    <source>
        <dbReference type="EMBL" id="RKD75304.1"/>
    </source>
</evidence>
<comment type="caution">
    <text evidence="1">The sequence shown here is derived from an EMBL/GenBank/DDBJ whole genome shotgun (WGS) entry which is preliminary data.</text>
</comment>
<keyword evidence="1" id="KW-0489">Methyltransferase</keyword>
<accession>A0A419V5N8</accession>
<dbReference type="Gene3D" id="3.40.50.150">
    <property type="entry name" value="Vaccinia Virus protein VP39"/>
    <property type="match status" value="1"/>
</dbReference>
<protein>
    <submittedName>
        <fullName evidence="1">Putative SAM-dependent methyltransferase</fullName>
    </submittedName>
</protein>
<dbReference type="PANTHER" id="PTHR36112">
    <property type="entry name" value="RIBOSOMAL RNA SMALL SUBUNIT METHYLTRANSFERASE J"/>
    <property type="match status" value="1"/>
</dbReference>
<sequence length="259" mass="28796">MIITTTKAAGAITAQKAEALAVRWEASYQQRNKRSIKKWLLETGEAIYVAGDEADMFYPPHSRNGFFFHPSMAKLRAKRVMDGGRDPLVEAAGISEGMSVLDCTLGLGSDSIVLSAATGKTGQVQALEKTKEIEEVVKKGLQQWKQSDVLLNEAMERVNTVHADYSEWLREAPAASWDVVYFDPMFHEALAESSSMEPLREAASYGGLQAADVREALRVCRKRVVFKEHTRSPVWNTFPEAVRKKSHAAFAYGILEKDV</sequence>
<dbReference type="Pfam" id="PF04445">
    <property type="entry name" value="SAM_MT"/>
    <property type="match status" value="1"/>
</dbReference>
<dbReference type="PANTHER" id="PTHR36112:SF1">
    <property type="entry name" value="RIBOSOMAL RNA SMALL SUBUNIT METHYLTRANSFERASE J"/>
    <property type="match status" value="1"/>
</dbReference>
<keyword evidence="1" id="KW-0808">Transferase</keyword>
<dbReference type="GO" id="GO:0008990">
    <property type="term" value="F:rRNA (guanine-N2-)-methyltransferase activity"/>
    <property type="evidence" value="ECO:0007669"/>
    <property type="project" value="InterPro"/>
</dbReference>
<dbReference type="AlphaFoldDB" id="A0A419V5N8"/>
<dbReference type="Proteomes" id="UP000285120">
    <property type="component" value="Unassembled WGS sequence"/>
</dbReference>
<organism evidence="1 2">
    <name type="scientific">Sinobaca qinghaiensis</name>
    <dbReference type="NCBI Taxonomy" id="342944"/>
    <lineage>
        <taxon>Bacteria</taxon>
        <taxon>Bacillati</taxon>
        <taxon>Bacillota</taxon>
        <taxon>Bacilli</taxon>
        <taxon>Bacillales</taxon>
        <taxon>Sporolactobacillaceae</taxon>
        <taxon>Sinobaca</taxon>
    </lineage>
</organism>
<dbReference type="InterPro" id="IPR029063">
    <property type="entry name" value="SAM-dependent_MTases_sf"/>
</dbReference>
<dbReference type="OrthoDB" id="1653798at2"/>
<gene>
    <name evidence="1" type="ORF">ATL39_1003</name>
</gene>
<proteinExistence type="predicted"/>
<name>A0A419V5N8_9BACL</name>
<evidence type="ECO:0000313" key="2">
    <source>
        <dbReference type="Proteomes" id="UP000285120"/>
    </source>
</evidence>
<dbReference type="SUPFAM" id="SSF53335">
    <property type="entry name" value="S-adenosyl-L-methionine-dependent methyltransferases"/>
    <property type="match status" value="1"/>
</dbReference>